<keyword evidence="1" id="KW-0418">Kinase</keyword>
<keyword evidence="2" id="KW-1185">Reference proteome</keyword>
<dbReference type="InterPro" id="IPR007729">
    <property type="entry name" value="DGOK"/>
</dbReference>
<dbReference type="EMBL" id="JACHLK010000009">
    <property type="protein sequence ID" value="MBB6561574.1"/>
    <property type="molecule type" value="Genomic_DNA"/>
</dbReference>
<dbReference type="Proteomes" id="UP000575083">
    <property type="component" value="Unassembled WGS sequence"/>
</dbReference>
<evidence type="ECO:0000313" key="1">
    <source>
        <dbReference type="EMBL" id="MBB6561574.1"/>
    </source>
</evidence>
<keyword evidence="1" id="KW-0808">Transferase</keyword>
<dbReference type="InterPro" id="IPR042257">
    <property type="entry name" value="DGOK_C"/>
</dbReference>
<protein>
    <submittedName>
        <fullName evidence="1">2-dehydro-3-deoxygalactonokinase</fullName>
        <ecNumber evidence="1">2.7.1.58</ecNumber>
    </submittedName>
</protein>
<evidence type="ECO:0000313" key="2">
    <source>
        <dbReference type="Proteomes" id="UP000575083"/>
    </source>
</evidence>
<proteinExistence type="predicted"/>
<dbReference type="InterPro" id="IPR042258">
    <property type="entry name" value="DGOK_N"/>
</dbReference>
<dbReference type="CDD" id="cd24012">
    <property type="entry name" value="ASKHA_NBD_KDGal-kinase"/>
    <property type="match status" value="1"/>
</dbReference>
<organism evidence="1 2">
    <name type="scientific">Acidovorax soli</name>
    <dbReference type="NCBI Taxonomy" id="592050"/>
    <lineage>
        <taxon>Bacteria</taxon>
        <taxon>Pseudomonadati</taxon>
        <taxon>Pseudomonadota</taxon>
        <taxon>Betaproteobacteria</taxon>
        <taxon>Burkholderiales</taxon>
        <taxon>Comamonadaceae</taxon>
        <taxon>Acidovorax</taxon>
    </lineage>
</organism>
<dbReference type="GO" id="GO:0034194">
    <property type="term" value="P:D-galactonate catabolic process"/>
    <property type="evidence" value="ECO:0007669"/>
    <property type="project" value="InterPro"/>
</dbReference>
<dbReference type="Gene3D" id="3.30.420.310">
    <property type="entry name" value="2-keto-3-deoxy-galactonokinase, C-terminal domain"/>
    <property type="match status" value="1"/>
</dbReference>
<name>A0A7X0PHA1_9BURK</name>
<dbReference type="EC" id="2.7.1.58" evidence="1"/>
<reference evidence="1 2" key="1">
    <citation type="submission" date="2020-08" db="EMBL/GenBank/DDBJ databases">
        <title>Functional genomics of gut bacteria from endangered species of beetles.</title>
        <authorList>
            <person name="Carlos-Shanley C."/>
        </authorList>
    </citation>
    <scope>NUCLEOTIDE SEQUENCE [LARGE SCALE GENOMIC DNA]</scope>
    <source>
        <strain evidence="1 2">S00198</strain>
    </source>
</reference>
<comment type="caution">
    <text evidence="1">The sequence shown here is derived from an EMBL/GenBank/DDBJ whole genome shotgun (WGS) entry which is preliminary data.</text>
</comment>
<dbReference type="Pfam" id="PF05035">
    <property type="entry name" value="DGOK"/>
    <property type="match status" value="1"/>
</dbReference>
<dbReference type="RefSeq" id="WP_184860749.1">
    <property type="nucleotide sequence ID" value="NZ_JACHLK010000009.1"/>
</dbReference>
<accession>A0A7X0PHA1</accession>
<sequence length="340" mass="35959">MEQETQAPETDTALIGLDWGTSSLRAFRFDATGQVQQMRHRPWGIMNLPPAADGQPHTTHAAAFEHAFDDVCGDWLQAEPGVPVLACGMVGSAQGWREAVYLESPASLDHLAQGLTLVQHAAGHQVHIVPGLIQRGDLPNVMRGEETQVLGVMAGPDRPDQAPVLIGLPGTHSKWVLARKRSIAQFHTFMTGEVFATLRGHTILGRTMQAADTTDDAAFARGLQVARSADAPLGLLSHIFSTRTLGLTGALPGSAQADYLSGLLIGHEVAALAAQPNQGATRVVLCGEPDLCRRYALALAAYGLPAPEIAENATARGLWQIATAAGLATPSDTRSTEAAR</sequence>
<dbReference type="Gene3D" id="3.30.420.300">
    <property type="entry name" value="2-keto-3-deoxy-galactonokinase, substrate binding domain"/>
    <property type="match status" value="1"/>
</dbReference>
<gene>
    <name evidence="1" type="ORF">HNP48_004268</name>
</gene>
<dbReference type="GO" id="GO:0008671">
    <property type="term" value="F:2-dehydro-3-deoxygalactonokinase activity"/>
    <property type="evidence" value="ECO:0007669"/>
    <property type="project" value="UniProtKB-EC"/>
</dbReference>
<dbReference type="AlphaFoldDB" id="A0A7X0PHA1"/>